<gene>
    <name evidence="3" type="ORF">LVIROSA_LOCUS29425</name>
</gene>
<dbReference type="Pfam" id="PF03216">
    <property type="entry name" value="Rhabdo_ncap_2"/>
    <property type="match status" value="1"/>
</dbReference>
<organism evidence="3 4">
    <name type="scientific">Lactuca virosa</name>
    <dbReference type="NCBI Taxonomy" id="75947"/>
    <lineage>
        <taxon>Eukaryota</taxon>
        <taxon>Viridiplantae</taxon>
        <taxon>Streptophyta</taxon>
        <taxon>Embryophyta</taxon>
        <taxon>Tracheophyta</taxon>
        <taxon>Spermatophyta</taxon>
        <taxon>Magnoliopsida</taxon>
        <taxon>eudicotyledons</taxon>
        <taxon>Gunneridae</taxon>
        <taxon>Pentapetalae</taxon>
        <taxon>asterids</taxon>
        <taxon>campanulids</taxon>
        <taxon>Asterales</taxon>
        <taxon>Asteraceae</taxon>
        <taxon>Cichorioideae</taxon>
        <taxon>Cichorieae</taxon>
        <taxon>Lactucinae</taxon>
        <taxon>Lactuca</taxon>
    </lineage>
</organism>
<sequence>MKRSRRLGVQGSSATEANVGDSNDSEMEGEVLPAHIRALKRGKHDDILERVKRFAEAPSECYDDHFPDIPIVNFFGENKKDRPDKELINLNSAALQKMAIQRGGGSKSNVGDSNDSEMEGEALHPLIRDLKRGKNDDFFERVKRFAEEPWSSYDDHFPDFPDVPLVHSFGVNKKDWTEKELRNLKIFRLKKLSLAETVSLGRKTFKAIHNGVSQKSVACLMILAYNLIDENGSRLMDEYERELVDLANIVDVNELDDYKITIGNNKSMEINHNTSDLRKAIGYTYLASSYLRLFTESAER</sequence>
<comment type="subcellular location">
    <subcellularLocation>
        <location evidence="1">Virion</location>
    </subcellularLocation>
</comment>
<dbReference type="EMBL" id="CAKMRJ010005479">
    <property type="protein sequence ID" value="CAH1443518.1"/>
    <property type="molecule type" value="Genomic_DNA"/>
</dbReference>
<evidence type="ECO:0000313" key="3">
    <source>
        <dbReference type="EMBL" id="CAH1443518.1"/>
    </source>
</evidence>
<dbReference type="InterPro" id="IPR004902">
    <property type="entry name" value="Rhabdo_ncap_2"/>
</dbReference>
<keyword evidence="4" id="KW-1185">Reference proteome</keyword>
<evidence type="ECO:0000256" key="2">
    <source>
        <dbReference type="SAM" id="MobiDB-lite"/>
    </source>
</evidence>
<reference evidence="3 4" key="1">
    <citation type="submission" date="2022-01" db="EMBL/GenBank/DDBJ databases">
        <authorList>
            <person name="Xiong W."/>
            <person name="Schranz E."/>
        </authorList>
    </citation>
    <scope>NUCLEOTIDE SEQUENCE [LARGE SCALE GENOMIC DNA]</scope>
</reference>
<name>A0AAU9P0E9_9ASTR</name>
<evidence type="ECO:0000313" key="4">
    <source>
        <dbReference type="Proteomes" id="UP001157418"/>
    </source>
</evidence>
<comment type="caution">
    <text evidence="3">The sequence shown here is derived from an EMBL/GenBank/DDBJ whole genome shotgun (WGS) entry which is preliminary data.</text>
</comment>
<dbReference type="AlphaFoldDB" id="A0AAU9P0E9"/>
<evidence type="ECO:0000256" key="1">
    <source>
        <dbReference type="ARBA" id="ARBA00004328"/>
    </source>
</evidence>
<dbReference type="Proteomes" id="UP001157418">
    <property type="component" value="Unassembled WGS sequence"/>
</dbReference>
<proteinExistence type="predicted"/>
<feature type="compositionally biased region" description="Polar residues" evidence="2">
    <location>
        <begin position="10"/>
        <end position="22"/>
    </location>
</feature>
<protein>
    <submittedName>
        <fullName evidence="3">Uncharacterized protein</fullName>
    </submittedName>
</protein>
<accession>A0AAU9P0E9</accession>
<feature type="region of interest" description="Disordered" evidence="2">
    <location>
        <begin position="1"/>
        <end position="27"/>
    </location>
</feature>